<evidence type="ECO:0000259" key="1">
    <source>
        <dbReference type="PROSITE" id="PS50911"/>
    </source>
</evidence>
<dbReference type="PROSITE" id="PS50911">
    <property type="entry name" value="CHAP"/>
    <property type="match status" value="1"/>
</dbReference>
<evidence type="ECO:0000313" key="2">
    <source>
        <dbReference type="EMBL" id="MDG3494381.1"/>
    </source>
</evidence>
<dbReference type="EMBL" id="VBTY01000044">
    <property type="protein sequence ID" value="MDG3494381.1"/>
    <property type="molecule type" value="Genomic_DNA"/>
</dbReference>
<proteinExistence type="predicted"/>
<dbReference type="Proteomes" id="UP001152872">
    <property type="component" value="Unassembled WGS sequence"/>
</dbReference>
<evidence type="ECO:0000313" key="3">
    <source>
        <dbReference type="Proteomes" id="UP001152872"/>
    </source>
</evidence>
<dbReference type="SUPFAM" id="SSF54001">
    <property type="entry name" value="Cysteine proteinases"/>
    <property type="match status" value="1"/>
</dbReference>
<dbReference type="AlphaFoldDB" id="A0A9X4MAW5"/>
<dbReference type="RefSeq" id="WP_009626455.1">
    <property type="nucleotide sequence ID" value="NZ_VBTY01000044.1"/>
</dbReference>
<reference evidence="2" key="1">
    <citation type="submission" date="2019-05" db="EMBL/GenBank/DDBJ databases">
        <title>Whole genome sequencing of Pseudanabaena catenata USMAC16.</title>
        <authorList>
            <person name="Khan Z."/>
            <person name="Omar W.M."/>
            <person name="Convey P."/>
            <person name="Merican F."/>
            <person name="Najimudin N."/>
        </authorList>
    </citation>
    <scope>NUCLEOTIDE SEQUENCE</scope>
    <source>
        <strain evidence="2">USMAC16</strain>
    </source>
</reference>
<accession>A0A9X4MAW5</accession>
<keyword evidence="3" id="KW-1185">Reference proteome</keyword>
<dbReference type="InterPro" id="IPR038765">
    <property type="entry name" value="Papain-like_cys_pep_sf"/>
</dbReference>
<gene>
    <name evidence="2" type="ORF">FEV09_07400</name>
</gene>
<feature type="domain" description="Peptidase C51" evidence="1">
    <location>
        <begin position="16"/>
        <end position="138"/>
    </location>
</feature>
<comment type="caution">
    <text evidence="2">The sequence shown here is derived from an EMBL/GenBank/DDBJ whole genome shotgun (WGS) entry which is preliminary data.</text>
</comment>
<organism evidence="2 3">
    <name type="scientific">Pseudanabaena catenata USMAC16</name>
    <dbReference type="NCBI Taxonomy" id="1855837"/>
    <lineage>
        <taxon>Bacteria</taxon>
        <taxon>Bacillati</taxon>
        <taxon>Cyanobacteriota</taxon>
        <taxon>Cyanophyceae</taxon>
        <taxon>Pseudanabaenales</taxon>
        <taxon>Pseudanabaenaceae</taxon>
        <taxon>Pseudanabaena</taxon>
    </lineage>
</organism>
<protein>
    <submittedName>
        <fullName evidence="2">CHAP domain-containing protein</fullName>
    </submittedName>
</protein>
<name>A0A9X4MAW5_9CYAN</name>
<dbReference type="InterPro" id="IPR007921">
    <property type="entry name" value="CHAP_dom"/>
</dbReference>
<dbReference type="Gene3D" id="3.90.1720.10">
    <property type="entry name" value="endopeptidase domain like (from Nostoc punctiforme)"/>
    <property type="match status" value="1"/>
</dbReference>
<dbReference type="Pfam" id="PF05257">
    <property type="entry name" value="CHAP"/>
    <property type="match status" value="1"/>
</dbReference>
<sequence>MPRLTGKFVTSIAVVATLVGINLLSFSSPASSQSKASWCWCTDYVANKFNLKNFPAANRWNDGFLQKNGFTQTQSPKSGDIVVMEAGFPWADTTYGHVALFESLNSKGFVSVRGANNGGKIASTDAKCNNVTSLLYNGKGAEVSKNNSKISFWTNRR</sequence>